<dbReference type="CDD" id="cd01651">
    <property type="entry name" value="RT_G2_intron"/>
    <property type="match status" value="1"/>
</dbReference>
<dbReference type="OrthoDB" id="468044at2"/>
<dbReference type="InterPro" id="IPR013597">
    <property type="entry name" value="Mat_intron_G2"/>
</dbReference>
<evidence type="ECO:0000259" key="1">
    <source>
        <dbReference type="PROSITE" id="PS50878"/>
    </source>
</evidence>
<dbReference type="PANTHER" id="PTHR34047:SF10">
    <property type="entry name" value="GROUP II INTRON-ASSOCIATED OPEN READING FRAME"/>
    <property type="match status" value="1"/>
</dbReference>
<dbReference type="Proteomes" id="UP000268857">
    <property type="component" value="Unassembled WGS sequence"/>
</dbReference>
<dbReference type="STRING" id="211165.GCA_000317285_00055"/>
<proteinExistence type="predicted"/>
<dbReference type="InterPro" id="IPR003615">
    <property type="entry name" value="HNH_nuc"/>
</dbReference>
<name>A0A3S1ALE4_CHLFR</name>
<keyword evidence="3" id="KW-1185">Reference proteome</keyword>
<dbReference type="PANTHER" id="PTHR34047">
    <property type="entry name" value="NUCLEAR INTRON MATURASE 1, MITOCHONDRIAL-RELATED"/>
    <property type="match status" value="1"/>
</dbReference>
<dbReference type="CDD" id="cd00085">
    <property type="entry name" value="HNHc"/>
    <property type="match status" value="1"/>
</dbReference>
<dbReference type="InterPro" id="IPR000477">
    <property type="entry name" value="RT_dom"/>
</dbReference>
<evidence type="ECO:0000313" key="2">
    <source>
        <dbReference type="EMBL" id="RUR83789.1"/>
    </source>
</evidence>
<dbReference type="EMBL" id="RSCJ01000006">
    <property type="protein sequence ID" value="RUR83789.1"/>
    <property type="molecule type" value="Genomic_DNA"/>
</dbReference>
<dbReference type="Pfam" id="PF00078">
    <property type="entry name" value="RVT_1"/>
    <property type="match status" value="1"/>
</dbReference>
<gene>
    <name evidence="2" type="ORF">PCC6912_20320</name>
</gene>
<organism evidence="2 3">
    <name type="scientific">Chlorogloeopsis fritschii PCC 6912</name>
    <dbReference type="NCBI Taxonomy" id="211165"/>
    <lineage>
        <taxon>Bacteria</taxon>
        <taxon>Bacillati</taxon>
        <taxon>Cyanobacteriota</taxon>
        <taxon>Cyanophyceae</taxon>
        <taxon>Nostocales</taxon>
        <taxon>Chlorogloeopsidaceae</taxon>
        <taxon>Chlorogloeopsis</taxon>
    </lineage>
</organism>
<dbReference type="InterPro" id="IPR043502">
    <property type="entry name" value="DNA/RNA_pol_sf"/>
</dbReference>
<dbReference type="SUPFAM" id="SSF56672">
    <property type="entry name" value="DNA/RNA polymerases"/>
    <property type="match status" value="1"/>
</dbReference>
<dbReference type="InterPro" id="IPR051083">
    <property type="entry name" value="GrpII_Intron_Splice-Mob/Def"/>
</dbReference>
<comment type="caution">
    <text evidence="2">The sequence shown here is derived from an EMBL/GenBank/DDBJ whole genome shotgun (WGS) entry which is preliminary data.</text>
</comment>
<dbReference type="PROSITE" id="PS00028">
    <property type="entry name" value="ZINC_FINGER_C2H2_1"/>
    <property type="match status" value="1"/>
</dbReference>
<dbReference type="PROSITE" id="PS50878">
    <property type="entry name" value="RT_POL"/>
    <property type="match status" value="1"/>
</dbReference>
<dbReference type="InterPro" id="IPR013087">
    <property type="entry name" value="Znf_C2H2_type"/>
</dbReference>
<evidence type="ECO:0000313" key="3">
    <source>
        <dbReference type="Proteomes" id="UP000268857"/>
    </source>
</evidence>
<dbReference type="Pfam" id="PF08388">
    <property type="entry name" value="GIIM"/>
    <property type="match status" value="1"/>
</dbReference>
<sequence length="330" mass="37588">MDGVFQPIEAGTPQGGVISPLLANIALHGLEEQVHQIGTKTRPTILLVRYADDFVAFANNESDIERAKYVIENWLKGIGLELKPEKTNLSHTLNGKAGFNFLGFNVRQYPVGKYSSKRGYKTIIKPSKKSENQHSAKLRNVVTQFSAGKQEDLINCLNPIIIGWCNYYSTVVSKDIFSSLYDRLFYKLIHWAKRRHPHLNSREAISRYWAVDRGGGWVFQAKSGTKLRKHSETPIVRHVRVKGDKSPFDGDWTYWSKRRGTYPGIPPLVSSLLKTQKGKCSYCGLDFMPEDLTEIHHCDGNHNNNKRENLALLHRHCHDQAHGLRDKPQN</sequence>
<dbReference type="SMART" id="SM00507">
    <property type="entry name" value="HNHc"/>
    <property type="match status" value="1"/>
</dbReference>
<feature type="domain" description="Reverse transcriptase" evidence="1">
    <location>
        <begin position="1"/>
        <end position="106"/>
    </location>
</feature>
<reference evidence="2 3" key="1">
    <citation type="journal article" date="2019" name="Genome Biol. Evol.">
        <title>Day and night: Metabolic profiles and evolutionary relationships of six axenic non-marine cyanobacteria.</title>
        <authorList>
            <person name="Will S.E."/>
            <person name="Henke P."/>
            <person name="Boedeker C."/>
            <person name="Huang S."/>
            <person name="Brinkmann H."/>
            <person name="Rohde M."/>
            <person name="Jarek M."/>
            <person name="Friedl T."/>
            <person name="Seufert S."/>
            <person name="Schumacher M."/>
            <person name="Overmann J."/>
            <person name="Neumann-Schaal M."/>
            <person name="Petersen J."/>
        </authorList>
    </citation>
    <scope>NUCLEOTIDE SEQUENCE [LARGE SCALE GENOMIC DNA]</scope>
    <source>
        <strain evidence="2 3">PCC 6912</strain>
    </source>
</reference>
<accession>A0A3S1ALE4</accession>
<protein>
    <recommendedName>
        <fullName evidence="1">Reverse transcriptase domain-containing protein</fullName>
    </recommendedName>
</protein>
<dbReference type="AlphaFoldDB" id="A0A3S1ALE4"/>